<dbReference type="PANTHER" id="PTHR30081:SF8">
    <property type="entry name" value="PROTEIN TRANSLOCASE SUBUNIT SECF"/>
    <property type="match status" value="1"/>
</dbReference>
<dbReference type="GO" id="GO:0006605">
    <property type="term" value="P:protein targeting"/>
    <property type="evidence" value="ECO:0007669"/>
    <property type="project" value="UniProtKB-UniRule"/>
</dbReference>
<keyword evidence="4 9" id="KW-0812">Transmembrane</keyword>
<dbReference type="Gene3D" id="1.20.1640.10">
    <property type="entry name" value="Multidrug efflux transporter AcrB transmembrane domain"/>
    <property type="match status" value="1"/>
</dbReference>
<dbReference type="OrthoDB" id="9805019at2"/>
<evidence type="ECO:0000256" key="7">
    <source>
        <dbReference type="ARBA" id="ARBA00023010"/>
    </source>
</evidence>
<feature type="transmembrane region" description="Helical" evidence="9">
    <location>
        <begin position="337"/>
        <end position="355"/>
    </location>
</feature>
<feature type="transmembrane region" description="Helical" evidence="9">
    <location>
        <begin position="288"/>
        <end position="306"/>
    </location>
</feature>
<dbReference type="NCBIfam" id="TIGR00966">
    <property type="entry name" value="transloc_SecF"/>
    <property type="match status" value="1"/>
</dbReference>
<comment type="subunit">
    <text evidence="9">Forms a complex with SecD. Part of the essential Sec protein translocation apparatus which comprises SecA, SecYEG and auxiliary proteins SecDF. Other proteins may also be involved.</text>
</comment>
<evidence type="ECO:0000256" key="6">
    <source>
        <dbReference type="ARBA" id="ARBA00022989"/>
    </source>
</evidence>
<dbReference type="InterPro" id="IPR022645">
    <property type="entry name" value="SecD/SecF_bac"/>
</dbReference>
<keyword evidence="6 9" id="KW-1133">Transmembrane helix</keyword>
<comment type="subcellular location">
    <subcellularLocation>
        <location evidence="1 9">Cell membrane</location>
        <topology evidence="1 9">Multi-pass membrane protein</topology>
    </subcellularLocation>
</comment>
<dbReference type="Pfam" id="PF02355">
    <property type="entry name" value="SecD_SecF_C"/>
    <property type="match status" value="1"/>
</dbReference>
<feature type="transmembrane region" description="Helical" evidence="9">
    <location>
        <begin position="257"/>
        <end position="276"/>
    </location>
</feature>
<organism evidence="11 12">
    <name type="scientific">Treponema saccharophilum DSM 2985</name>
    <dbReference type="NCBI Taxonomy" id="907348"/>
    <lineage>
        <taxon>Bacteria</taxon>
        <taxon>Pseudomonadati</taxon>
        <taxon>Spirochaetota</taxon>
        <taxon>Spirochaetia</taxon>
        <taxon>Spirochaetales</taxon>
        <taxon>Treponemataceae</taxon>
        <taxon>Treponema</taxon>
    </lineage>
</organism>
<comment type="caution">
    <text evidence="11">The sequence shown here is derived from an EMBL/GenBank/DDBJ whole genome shotgun (WGS) entry which is preliminary data.</text>
</comment>
<proteinExistence type="inferred from homology"/>
<evidence type="ECO:0000256" key="1">
    <source>
        <dbReference type="ARBA" id="ARBA00004651"/>
    </source>
</evidence>
<dbReference type="PATRIC" id="fig|907348.3.peg.149"/>
<sequence length="413" mass="43768">MASRKIIKFSKYFSAAVVLSAVLIVAGIVSVIVRGVNFGLDFKPGLIEEIKIADNVLDVSYGGSATVKLEVNSDDVQVVVSGIGADNKTVVIPYAEVSDVSSLASRLSAVEGVTASVVRNVPLSENALFVSSVVSSSLGTTPLKVFTQGNAGAVSADEVRNALRTFDDVDVKAVGTDADRSFQVRMGASGETGGKALQSATTDALYNAFGADKVVVVKSDFIGAQFSRSLISGSVVLVLATLVLIFIYATIRFKWDFALASVIAIIHDALIMISFISWSQMEFSTTTLAAILTIIGYSINATVVILDRVRSDIRVVEADSFVDVLNSALSATLGRSVITTVTTLFAVLALFFFTTGTIHDFALSLTVGLISGCYSSIFIAGAFISFTRRNFRFAKPAKMPVDISHVAKFEPQS</sequence>
<dbReference type="EMBL" id="AGRW01000025">
    <property type="protein sequence ID" value="EIC03011.1"/>
    <property type="molecule type" value="Genomic_DNA"/>
</dbReference>
<dbReference type="RefSeq" id="WP_002701908.1">
    <property type="nucleotide sequence ID" value="NZ_AGRW01000025.1"/>
</dbReference>
<dbReference type="GO" id="GO:0065002">
    <property type="term" value="P:intracellular protein transmembrane transport"/>
    <property type="evidence" value="ECO:0007669"/>
    <property type="project" value="UniProtKB-UniRule"/>
</dbReference>
<feature type="domain" description="Protein export membrane protein SecD/SecF C-terminal" evidence="10">
    <location>
        <begin position="213"/>
        <end position="387"/>
    </location>
</feature>
<feature type="transmembrane region" description="Helical" evidence="9">
    <location>
        <begin position="230"/>
        <end position="250"/>
    </location>
</feature>
<evidence type="ECO:0000256" key="9">
    <source>
        <dbReference type="HAMAP-Rule" id="MF_01464"/>
    </source>
</evidence>
<dbReference type="PRINTS" id="PR01755">
    <property type="entry name" value="SECFTRNLCASE"/>
</dbReference>
<comment type="function">
    <text evidence="9">Part of the Sec protein translocase complex. Interacts with the SecYEG preprotein conducting channel. SecDF uses the proton motive force (PMF) to complete protein translocation after the ATP-dependent function of SecA.</text>
</comment>
<comment type="similarity">
    <text evidence="9">Belongs to the SecD/SecF family. SecF subfamily.</text>
</comment>
<evidence type="ECO:0000313" key="11">
    <source>
        <dbReference type="EMBL" id="EIC03011.1"/>
    </source>
</evidence>
<feature type="transmembrane region" description="Helical" evidence="9">
    <location>
        <begin position="12"/>
        <end position="33"/>
    </location>
</feature>
<dbReference type="AlphaFoldDB" id="H7EH91"/>
<dbReference type="InterPro" id="IPR005665">
    <property type="entry name" value="SecF_bac"/>
</dbReference>
<evidence type="ECO:0000259" key="10">
    <source>
        <dbReference type="Pfam" id="PF02355"/>
    </source>
</evidence>
<reference evidence="11 12" key="1">
    <citation type="submission" date="2011-09" db="EMBL/GenBank/DDBJ databases">
        <title>The draft genome of Treponema saccharophilum DSM 2985.</title>
        <authorList>
            <consortium name="US DOE Joint Genome Institute (JGI-PGF)"/>
            <person name="Lucas S."/>
            <person name="Copeland A."/>
            <person name="Lapidus A."/>
            <person name="Glavina del Rio T."/>
            <person name="Dalin E."/>
            <person name="Tice H."/>
            <person name="Bruce D."/>
            <person name="Goodwin L."/>
            <person name="Pitluck S."/>
            <person name="Peters L."/>
            <person name="Kyrpides N."/>
            <person name="Mavromatis K."/>
            <person name="Ivanova N."/>
            <person name="Markowitz V."/>
            <person name="Cheng J.-F."/>
            <person name="Hugenholtz P."/>
            <person name="Woyke T."/>
            <person name="Wu D."/>
            <person name="Gronow S."/>
            <person name="Wellnitz S."/>
            <person name="Brambilla E."/>
            <person name="Klenk H.-P."/>
            <person name="Eisen J.A."/>
        </authorList>
    </citation>
    <scope>NUCLEOTIDE SEQUENCE [LARGE SCALE GENOMIC DNA]</scope>
    <source>
        <strain evidence="11 12">DSM 2985</strain>
    </source>
</reference>
<keyword evidence="5 9" id="KW-0653">Protein transport</keyword>
<dbReference type="Proteomes" id="UP000003571">
    <property type="component" value="Unassembled WGS sequence"/>
</dbReference>
<dbReference type="GO" id="GO:0043952">
    <property type="term" value="P:protein transport by the Sec complex"/>
    <property type="evidence" value="ECO:0007669"/>
    <property type="project" value="UniProtKB-UniRule"/>
</dbReference>
<gene>
    <name evidence="9" type="primary">secF</name>
    <name evidence="11" type="ORF">TresaDRAFT_2465</name>
</gene>
<dbReference type="InterPro" id="IPR048634">
    <property type="entry name" value="SecD_SecF_C"/>
</dbReference>
<keyword evidence="12" id="KW-1185">Reference proteome</keyword>
<evidence type="ECO:0000256" key="5">
    <source>
        <dbReference type="ARBA" id="ARBA00022927"/>
    </source>
</evidence>
<dbReference type="eggNOG" id="COG0341">
    <property type="taxonomic scope" value="Bacteria"/>
</dbReference>
<keyword evidence="7 9" id="KW-0811">Translocation</keyword>
<dbReference type="InterPro" id="IPR022813">
    <property type="entry name" value="SecD/SecF_arch_bac"/>
</dbReference>
<dbReference type="GO" id="GO:0015450">
    <property type="term" value="F:protein-transporting ATPase activity"/>
    <property type="evidence" value="ECO:0007669"/>
    <property type="project" value="InterPro"/>
</dbReference>
<evidence type="ECO:0000256" key="3">
    <source>
        <dbReference type="ARBA" id="ARBA00022475"/>
    </source>
</evidence>
<dbReference type="STRING" id="907348.TresaDRAFT_2465"/>
<keyword evidence="3 9" id="KW-1003">Cell membrane</keyword>
<dbReference type="NCBIfam" id="TIGR00916">
    <property type="entry name" value="2A0604s01"/>
    <property type="match status" value="1"/>
</dbReference>
<evidence type="ECO:0000256" key="8">
    <source>
        <dbReference type="ARBA" id="ARBA00023136"/>
    </source>
</evidence>
<evidence type="ECO:0000256" key="2">
    <source>
        <dbReference type="ARBA" id="ARBA00022448"/>
    </source>
</evidence>
<dbReference type="InterPro" id="IPR055344">
    <property type="entry name" value="SecD_SecF_C_bact"/>
</dbReference>
<keyword evidence="2 9" id="KW-0813">Transport</keyword>
<dbReference type="SUPFAM" id="SSF82866">
    <property type="entry name" value="Multidrug efflux transporter AcrB transmembrane domain"/>
    <property type="match status" value="1"/>
</dbReference>
<dbReference type="HAMAP" id="MF_01464_B">
    <property type="entry name" value="SecF_B"/>
    <property type="match status" value="1"/>
</dbReference>
<feature type="transmembrane region" description="Helical" evidence="9">
    <location>
        <begin position="361"/>
        <end position="386"/>
    </location>
</feature>
<evidence type="ECO:0000256" key="4">
    <source>
        <dbReference type="ARBA" id="ARBA00022692"/>
    </source>
</evidence>
<dbReference type="PANTHER" id="PTHR30081">
    <property type="entry name" value="PROTEIN-EXPORT MEMBRANE PROTEIN SEC"/>
    <property type="match status" value="1"/>
</dbReference>
<dbReference type="GO" id="GO:0005886">
    <property type="term" value="C:plasma membrane"/>
    <property type="evidence" value="ECO:0007669"/>
    <property type="project" value="UniProtKB-SubCell"/>
</dbReference>
<protein>
    <recommendedName>
        <fullName evidence="9">Protein-export membrane protein SecF</fullName>
    </recommendedName>
</protein>
<accession>H7EH91</accession>
<evidence type="ECO:0000313" key="12">
    <source>
        <dbReference type="Proteomes" id="UP000003571"/>
    </source>
</evidence>
<keyword evidence="8 9" id="KW-0472">Membrane</keyword>
<name>H7EH91_9SPIR</name>